<accession>A0A0C2BHX6</accession>
<evidence type="ECO:0000313" key="3">
    <source>
        <dbReference type="EMBL" id="KIF80825.1"/>
    </source>
</evidence>
<gene>
    <name evidence="4" type="ORF">TSA66_01015</name>
    <name evidence="2" type="ORF">TSA66_08080</name>
    <name evidence="3" type="ORF">TSA66_08325</name>
</gene>
<dbReference type="EMBL" id="JWJG01000028">
    <property type="protein sequence ID" value="KIF80825.1"/>
    <property type="molecule type" value="Genomic_DNA"/>
</dbReference>
<evidence type="ECO:0000313" key="4">
    <source>
        <dbReference type="EMBL" id="KIF84050.1"/>
    </source>
</evidence>
<dbReference type="Pfam" id="PF06892">
    <property type="entry name" value="Phage_CP76"/>
    <property type="match status" value="1"/>
</dbReference>
<sequence length="165" mass="18331">MTCKYSEINQHDALYKIARSFKGGIESVAQRMGKTVPVMYNKLRPGIMTHHMTFEEATEVIELCIDAGVPDALLPAQAFAWRLGQVLVPVPSLDNVRDEDLTQTVCRAMKEFGDVASGIYDALNNDGKIKSDELEKLEKEFREAIGAMTELRARVRARAGNDAEA</sequence>
<protein>
    <submittedName>
        <fullName evidence="3">Uncharacterized protein</fullName>
    </submittedName>
</protein>
<evidence type="ECO:0000313" key="5">
    <source>
        <dbReference type="Proteomes" id="UP000031572"/>
    </source>
</evidence>
<keyword evidence="5" id="KW-1185">Reference proteome</keyword>
<name>A0A0C2BHX6_9BURK</name>
<comment type="caution">
    <text evidence="3">The sequence shown here is derived from an EMBL/GenBank/DDBJ whole genome shotgun (WGS) entry which is preliminary data.</text>
</comment>
<feature type="coiled-coil region" evidence="1">
    <location>
        <begin position="120"/>
        <end position="154"/>
    </location>
</feature>
<evidence type="ECO:0000313" key="2">
    <source>
        <dbReference type="EMBL" id="KIF80788.1"/>
    </source>
</evidence>
<proteinExistence type="predicted"/>
<dbReference type="EMBL" id="JWJG01000010">
    <property type="protein sequence ID" value="KIF84050.1"/>
    <property type="molecule type" value="Genomic_DNA"/>
</dbReference>
<keyword evidence="1" id="KW-0175">Coiled coil</keyword>
<evidence type="ECO:0000256" key="1">
    <source>
        <dbReference type="SAM" id="Coils"/>
    </source>
</evidence>
<organism evidence="3 5">
    <name type="scientific">Noviherbaspirillum autotrophicum</name>
    <dbReference type="NCBI Taxonomy" id="709839"/>
    <lineage>
        <taxon>Bacteria</taxon>
        <taxon>Pseudomonadati</taxon>
        <taxon>Pseudomonadota</taxon>
        <taxon>Betaproteobacteria</taxon>
        <taxon>Burkholderiales</taxon>
        <taxon>Oxalobacteraceae</taxon>
        <taxon>Noviherbaspirillum</taxon>
    </lineage>
</organism>
<dbReference type="GO" id="GO:0003677">
    <property type="term" value="F:DNA binding"/>
    <property type="evidence" value="ECO:0007669"/>
    <property type="project" value="InterPro"/>
</dbReference>
<reference evidence="3 5" key="1">
    <citation type="submission" date="2014-12" db="EMBL/GenBank/DDBJ databases">
        <title>Denitrispirillum autotrophicum gen. nov., sp. nov., Denitrifying, Facultatively Autotrophic Bacteria Isolated from Rice Paddy Soil.</title>
        <authorList>
            <person name="Ishii S."/>
            <person name="Ashida N."/>
            <person name="Ohno H."/>
            <person name="Otsuka S."/>
            <person name="Yokota A."/>
            <person name="Senoo K."/>
        </authorList>
    </citation>
    <scope>NUCLEOTIDE SEQUENCE [LARGE SCALE GENOMIC DNA]</scope>
    <source>
        <strain evidence="3 5">TSA66</strain>
    </source>
</reference>
<dbReference type="AlphaFoldDB" id="A0A0C2BHX6"/>
<dbReference type="EMBL" id="JWJG01000028">
    <property type="protein sequence ID" value="KIF80788.1"/>
    <property type="molecule type" value="Genomic_DNA"/>
</dbReference>
<dbReference type="InterPro" id="IPR009679">
    <property type="entry name" value="Phage_186_CII-like"/>
</dbReference>
<dbReference type="Proteomes" id="UP000031572">
    <property type="component" value="Unassembled WGS sequence"/>
</dbReference>